<feature type="domain" description="Nitrate/nitrite sensing protein" evidence="2">
    <location>
        <begin position="58"/>
        <end position="291"/>
    </location>
</feature>
<gene>
    <name evidence="3" type="ORF">QC825_02655</name>
</gene>
<protein>
    <submittedName>
        <fullName evidence="3">Nitrate- and nitrite sensing domain-containing protein</fullName>
    </submittedName>
</protein>
<keyword evidence="1" id="KW-0812">Transmembrane</keyword>
<evidence type="ECO:0000256" key="1">
    <source>
        <dbReference type="SAM" id="Phobius"/>
    </source>
</evidence>
<dbReference type="EMBL" id="JARWAO010000001">
    <property type="protein sequence ID" value="MDR5894976.1"/>
    <property type="molecule type" value="Genomic_DNA"/>
</dbReference>
<proteinExistence type="predicted"/>
<evidence type="ECO:0000313" key="3">
    <source>
        <dbReference type="EMBL" id="MDR5894976.1"/>
    </source>
</evidence>
<accession>A0ABU1GSI4</accession>
<evidence type="ECO:0000259" key="2">
    <source>
        <dbReference type="Pfam" id="PF08376"/>
    </source>
</evidence>
<dbReference type="Proteomes" id="UP001269375">
    <property type="component" value="Unassembled WGS sequence"/>
</dbReference>
<keyword evidence="1" id="KW-1133">Transmembrane helix</keyword>
<comment type="caution">
    <text evidence="3">The sequence shown here is derived from an EMBL/GenBank/DDBJ whole genome shotgun (WGS) entry which is preliminary data.</text>
</comment>
<reference evidence="3 4" key="1">
    <citation type="submission" date="2023-04" db="EMBL/GenBank/DDBJ databases">
        <title>A long-awaited taxogenomic arrangement of the family Halomonadaceae.</title>
        <authorList>
            <person name="De La Haba R."/>
            <person name="Chuvochina M."/>
            <person name="Wittouck S."/>
            <person name="Arahal D.R."/>
            <person name="Sanchez-Porro C."/>
            <person name="Hugenholtz P."/>
            <person name="Ventosa A."/>
        </authorList>
    </citation>
    <scope>NUCLEOTIDE SEQUENCE [LARGE SCALE GENOMIC DNA]</scope>
    <source>
        <strain evidence="3 4">DSM 22428</strain>
    </source>
</reference>
<dbReference type="RefSeq" id="WP_251592523.1">
    <property type="nucleotide sequence ID" value="NZ_JAMLJI010000002.1"/>
</dbReference>
<keyword evidence="1" id="KW-0472">Membrane</keyword>
<keyword evidence="4" id="KW-1185">Reference proteome</keyword>
<dbReference type="Pfam" id="PF08376">
    <property type="entry name" value="NIT"/>
    <property type="match status" value="1"/>
</dbReference>
<feature type="transmembrane region" description="Helical" evidence="1">
    <location>
        <begin position="310"/>
        <end position="328"/>
    </location>
</feature>
<dbReference type="InterPro" id="IPR013587">
    <property type="entry name" value="Nitrate/nitrite_sensing"/>
</dbReference>
<organism evidence="3 4">
    <name type="scientific">Larsenimonas suaedae</name>
    <dbReference type="NCBI Taxonomy" id="1851019"/>
    <lineage>
        <taxon>Bacteria</taxon>
        <taxon>Pseudomonadati</taxon>
        <taxon>Pseudomonadota</taxon>
        <taxon>Gammaproteobacteria</taxon>
        <taxon>Oceanospirillales</taxon>
        <taxon>Halomonadaceae</taxon>
        <taxon>Larsenimonas</taxon>
    </lineage>
</organism>
<evidence type="ECO:0000313" key="4">
    <source>
        <dbReference type="Proteomes" id="UP001269375"/>
    </source>
</evidence>
<name>A0ABU1GSI4_9GAMM</name>
<sequence>MNRPAVISRPVLALLLGLFMGAAATVALGVYTLEQRAIRDTTQHLLEHIDVARAGSSLVHALQRERGLSFGRAGSTDGHFDTALEHQRALTDARIAQWLKKAAPFLAESPQLDRTADNLGSLEQIRSDIDDRLLPARLILDHYTGVNLALLNHISRLSAESTHTKTVRRLTSWHSLVMAKDLAGLERALVAHAYAADTMPGLMFRRYMQVLEQKYAYLDIFRANATPRLLEHSQNVLSSQVIDALQKERLWVMKNAGLPNALNRDPRVWFELISQRVDALGRLETVVVEELEALIDARNTRARYLMNRCAFGVAAGLVFMGALLLRLVRRARRQALTEAPRLSLSHGRR</sequence>